<name>B9D3F4_CAMRE</name>
<gene>
    <name evidence="1" type="ORF">CAMRE0001_0007</name>
</gene>
<keyword evidence="2" id="KW-1185">Reference proteome</keyword>
<dbReference type="EMBL" id="ACFU01000020">
    <property type="protein sequence ID" value="EEF13469.1"/>
    <property type="molecule type" value="Genomic_DNA"/>
</dbReference>
<dbReference type="AlphaFoldDB" id="B9D3F4"/>
<evidence type="ECO:0000313" key="2">
    <source>
        <dbReference type="Proteomes" id="UP000003082"/>
    </source>
</evidence>
<accession>B9D3F4</accession>
<proteinExistence type="predicted"/>
<sequence length="51" mass="5745">MKNKLKFASTLSYNHRKQTRSSSFLGDKKGFAWLGLRSPPSPYGFETAYGS</sequence>
<protein>
    <submittedName>
        <fullName evidence="1">Uncharacterized protein</fullName>
    </submittedName>
</protein>
<organism evidence="1 2">
    <name type="scientific">Campylobacter rectus RM3267</name>
    <dbReference type="NCBI Taxonomy" id="553218"/>
    <lineage>
        <taxon>Bacteria</taxon>
        <taxon>Pseudomonadati</taxon>
        <taxon>Campylobacterota</taxon>
        <taxon>Epsilonproteobacteria</taxon>
        <taxon>Campylobacterales</taxon>
        <taxon>Campylobacteraceae</taxon>
        <taxon>Campylobacter</taxon>
    </lineage>
</organism>
<evidence type="ECO:0000313" key="1">
    <source>
        <dbReference type="EMBL" id="EEF13469.1"/>
    </source>
</evidence>
<dbReference type="Proteomes" id="UP000003082">
    <property type="component" value="Unassembled WGS sequence"/>
</dbReference>
<comment type="caution">
    <text evidence="1">The sequence shown here is derived from an EMBL/GenBank/DDBJ whole genome shotgun (WGS) entry which is preliminary data.</text>
</comment>
<reference evidence="1 2" key="1">
    <citation type="submission" date="2008-08" db="EMBL/GenBank/DDBJ databases">
        <authorList>
            <person name="Madupu R."/>
            <person name="Durkin A.S."/>
            <person name="Torralba M."/>
            <person name="Methe B."/>
            <person name="Sutton G.G."/>
            <person name="Strausberg R.L."/>
            <person name="Nelson K.E."/>
        </authorList>
    </citation>
    <scope>NUCLEOTIDE SEQUENCE [LARGE SCALE GENOMIC DNA]</scope>
    <source>
        <strain evidence="1 2">RM3267</strain>
    </source>
</reference>